<feature type="transmembrane region" description="Helical" evidence="1">
    <location>
        <begin position="94"/>
        <end position="119"/>
    </location>
</feature>
<sequence>MGVGAKETEQVSIRYFTWTCIVSRHLLTPTHIVVGWGLPQVSAFGGCAVFRVFHVSVWVSINEQDMGSFYERALYRVCGMFETIYHQTRRFNPAIFVVASQGFCFIPFKKNGIIAFIFVNEDTPERHFSKNERKNDSSVNHLFLSSFFMPVRVWSFFFLLSLKITMTRWWYFLWRPG</sequence>
<keyword evidence="1" id="KW-0472">Membrane</keyword>
<protein>
    <submittedName>
        <fullName evidence="2">Uncharacterized protein</fullName>
    </submittedName>
</protein>
<feature type="transmembrane region" description="Helical" evidence="1">
    <location>
        <begin position="139"/>
        <end position="160"/>
    </location>
</feature>
<proteinExistence type="predicted"/>
<name>A0A7S0C7Y5_9STRA</name>
<organism evidence="2">
    <name type="scientific">Proboscia inermis</name>
    <dbReference type="NCBI Taxonomy" id="420281"/>
    <lineage>
        <taxon>Eukaryota</taxon>
        <taxon>Sar</taxon>
        <taxon>Stramenopiles</taxon>
        <taxon>Ochrophyta</taxon>
        <taxon>Bacillariophyta</taxon>
        <taxon>Coscinodiscophyceae</taxon>
        <taxon>Rhizosoleniophycidae</taxon>
        <taxon>Rhizosoleniales</taxon>
        <taxon>Rhizosoleniaceae</taxon>
        <taxon>Proboscia</taxon>
    </lineage>
</organism>
<accession>A0A7S0C7Y5</accession>
<evidence type="ECO:0000256" key="1">
    <source>
        <dbReference type="SAM" id="Phobius"/>
    </source>
</evidence>
<dbReference type="AlphaFoldDB" id="A0A7S0C7Y5"/>
<dbReference type="EMBL" id="HBEL01023579">
    <property type="protein sequence ID" value="CAD8414907.1"/>
    <property type="molecule type" value="Transcribed_RNA"/>
</dbReference>
<gene>
    <name evidence="2" type="ORF">PINE0816_LOCUS11042</name>
</gene>
<keyword evidence="1" id="KW-1133">Transmembrane helix</keyword>
<reference evidence="2" key="1">
    <citation type="submission" date="2021-01" db="EMBL/GenBank/DDBJ databases">
        <authorList>
            <person name="Corre E."/>
            <person name="Pelletier E."/>
            <person name="Niang G."/>
            <person name="Scheremetjew M."/>
            <person name="Finn R."/>
            <person name="Kale V."/>
            <person name="Holt S."/>
            <person name="Cochrane G."/>
            <person name="Meng A."/>
            <person name="Brown T."/>
            <person name="Cohen L."/>
        </authorList>
    </citation>
    <scope>NUCLEOTIDE SEQUENCE</scope>
    <source>
        <strain evidence="2">CCAP1064/1</strain>
    </source>
</reference>
<evidence type="ECO:0000313" key="2">
    <source>
        <dbReference type="EMBL" id="CAD8414907.1"/>
    </source>
</evidence>
<keyword evidence="1" id="KW-0812">Transmembrane</keyword>